<dbReference type="InterPro" id="IPR046341">
    <property type="entry name" value="SET_dom_sf"/>
</dbReference>
<sequence length="643" mass="71334">MQRLAPLMEEPMDEQEQEDQERGKRSTRSKSWKKWIKTQLQIIVFPKKPDMKLLLSVMGCPLFPVPPLSKISLHQVSSSAQYIIQQFAAATGCKKLAGEIKNTFVTGKITMSMVSDVNSSPAVGSSSSVSHKGCFVMWQMLPEKWLIELVGGGHKVAAGSDGEITWRYTPWLGDHAAKGAIRPLRRALQGLDPLTISSVFSSAQFVGEKEINGKDCFILKLSTDQIDLSRRSDSTAEMIKHVAFGYFSQKSGLLICLEDSSLTRIQIPGTVPTYWETSMSSWMEDYRAIEGSEVVIAHSGRTDVLISRFGETLRGGISVTRMEERWTIDDVVFDVPGLSVDCFIPPKEIKMDFHQHDGPPPIRVGLTESAGRAVFATRRIGAGDLIHTAKPVVACPSLASLDSVCYLCLKKLMGSAKFQDRGVSYCSQECQENSKGFYDVETRADWSSFVDYCRTYNFKYPLMVKRLCCMIISGALPADCLDILQPAALSSAMISKIEDGYGLLWNAFRKANFKDDDVAFLTKQWYTAILARIRINAFRIDLVGGSCGEDLLSLAAASVEGEGAVGHAVYMLPSFYNHDCDPNAHIMWLQNADARLNTLRDVEEGEELRICYIDASMGYEARQTILSQGFGFICNCLRCQSGD</sequence>
<evidence type="ECO:0000256" key="1">
    <source>
        <dbReference type="SAM" id="MobiDB-lite"/>
    </source>
</evidence>
<gene>
    <name evidence="3" type="ORF">CARUB_v10003657mg</name>
</gene>
<dbReference type="CDD" id="cd20071">
    <property type="entry name" value="SET_SMYD"/>
    <property type="match status" value="1"/>
</dbReference>
<dbReference type="Gene3D" id="1.10.220.160">
    <property type="match status" value="1"/>
</dbReference>
<keyword evidence="4" id="KW-1185">Reference proteome</keyword>
<dbReference type="EMBL" id="KB870810">
    <property type="protein sequence ID" value="EOA22923.1"/>
    <property type="molecule type" value="Genomic_DNA"/>
</dbReference>
<dbReference type="Gene3D" id="6.10.140.2220">
    <property type="match status" value="1"/>
</dbReference>
<dbReference type="SMART" id="SM00317">
    <property type="entry name" value="SET"/>
    <property type="match status" value="1"/>
</dbReference>
<accession>R0HGK1</accession>
<organism evidence="3 4">
    <name type="scientific">Capsella rubella</name>
    <dbReference type="NCBI Taxonomy" id="81985"/>
    <lineage>
        <taxon>Eukaryota</taxon>
        <taxon>Viridiplantae</taxon>
        <taxon>Streptophyta</taxon>
        <taxon>Embryophyta</taxon>
        <taxon>Tracheophyta</taxon>
        <taxon>Spermatophyta</taxon>
        <taxon>Magnoliopsida</taxon>
        <taxon>eudicotyledons</taxon>
        <taxon>Gunneridae</taxon>
        <taxon>Pentapetalae</taxon>
        <taxon>rosids</taxon>
        <taxon>malvids</taxon>
        <taxon>Brassicales</taxon>
        <taxon>Brassicaceae</taxon>
        <taxon>Camelineae</taxon>
        <taxon>Capsella</taxon>
    </lineage>
</organism>
<protein>
    <recommendedName>
        <fullName evidence="2">SET domain-containing protein</fullName>
    </recommendedName>
</protein>
<dbReference type="InterPro" id="IPR001214">
    <property type="entry name" value="SET_dom"/>
</dbReference>
<dbReference type="PANTHER" id="PTHR31300">
    <property type="entry name" value="LIPASE"/>
    <property type="match status" value="1"/>
</dbReference>
<dbReference type="SUPFAM" id="SSF82199">
    <property type="entry name" value="SET domain"/>
    <property type="match status" value="1"/>
</dbReference>
<feature type="region of interest" description="Disordered" evidence="1">
    <location>
        <begin position="1"/>
        <end position="30"/>
    </location>
</feature>
<dbReference type="STRING" id="81985.R0HGK1"/>
<evidence type="ECO:0000313" key="4">
    <source>
        <dbReference type="Proteomes" id="UP000029121"/>
    </source>
</evidence>
<dbReference type="InterPro" id="IPR006873">
    <property type="entry name" value="DUF620"/>
</dbReference>
<name>R0HGK1_9BRAS</name>
<dbReference type="PROSITE" id="PS50280">
    <property type="entry name" value="SET"/>
    <property type="match status" value="1"/>
</dbReference>
<evidence type="ECO:0000259" key="2">
    <source>
        <dbReference type="PROSITE" id="PS50280"/>
    </source>
</evidence>
<dbReference type="Pfam" id="PF04788">
    <property type="entry name" value="DUF620"/>
    <property type="match status" value="1"/>
</dbReference>
<proteinExistence type="predicted"/>
<dbReference type="PANTHER" id="PTHR31300:SF3">
    <property type="entry name" value="GB|AAD30234.1"/>
    <property type="match status" value="1"/>
</dbReference>
<feature type="domain" description="SET" evidence="2">
    <location>
        <begin position="360"/>
        <end position="613"/>
    </location>
</feature>
<feature type="compositionally biased region" description="Acidic residues" evidence="1">
    <location>
        <begin position="10"/>
        <end position="19"/>
    </location>
</feature>
<dbReference type="eggNOG" id="KOG2084">
    <property type="taxonomic scope" value="Eukaryota"/>
</dbReference>
<dbReference type="Pfam" id="PF00856">
    <property type="entry name" value="SET"/>
    <property type="match status" value="1"/>
</dbReference>
<evidence type="ECO:0000313" key="3">
    <source>
        <dbReference type="EMBL" id="EOA22923.1"/>
    </source>
</evidence>
<dbReference type="Gene3D" id="2.170.270.10">
    <property type="entry name" value="SET domain"/>
    <property type="match status" value="1"/>
</dbReference>
<reference evidence="4" key="1">
    <citation type="journal article" date="2013" name="Nat. Genet.">
        <title>The Capsella rubella genome and the genomic consequences of rapid mating system evolution.</title>
        <authorList>
            <person name="Slotte T."/>
            <person name="Hazzouri K.M."/>
            <person name="Agren J.A."/>
            <person name="Koenig D."/>
            <person name="Maumus F."/>
            <person name="Guo Y.L."/>
            <person name="Steige K."/>
            <person name="Platts A.E."/>
            <person name="Escobar J.S."/>
            <person name="Newman L.K."/>
            <person name="Wang W."/>
            <person name="Mandakova T."/>
            <person name="Vello E."/>
            <person name="Smith L.M."/>
            <person name="Henz S.R."/>
            <person name="Steffen J."/>
            <person name="Takuno S."/>
            <person name="Brandvain Y."/>
            <person name="Coop G."/>
            <person name="Andolfatto P."/>
            <person name="Hu T.T."/>
            <person name="Blanchette M."/>
            <person name="Clark R.M."/>
            <person name="Quesneville H."/>
            <person name="Nordborg M."/>
            <person name="Gaut B.S."/>
            <person name="Lysak M.A."/>
            <person name="Jenkins J."/>
            <person name="Grimwood J."/>
            <person name="Chapman J."/>
            <person name="Prochnik S."/>
            <person name="Shu S."/>
            <person name="Rokhsar D."/>
            <person name="Schmutz J."/>
            <person name="Weigel D."/>
            <person name="Wright S.I."/>
        </authorList>
    </citation>
    <scope>NUCLEOTIDE SEQUENCE [LARGE SCALE GENOMIC DNA]</scope>
    <source>
        <strain evidence="4">cv. Monte Gargano</strain>
    </source>
</reference>
<dbReference type="Proteomes" id="UP000029121">
    <property type="component" value="Unassembled WGS sequence"/>
</dbReference>
<dbReference type="AlphaFoldDB" id="R0HGK1"/>